<dbReference type="NCBIfam" id="TIGR02937">
    <property type="entry name" value="sigma70-ECF"/>
    <property type="match status" value="1"/>
</dbReference>
<dbReference type="SUPFAM" id="SSF55797">
    <property type="entry name" value="PR-1-like"/>
    <property type="match status" value="1"/>
</dbReference>
<feature type="domain" description="RNA polymerase sigma-70 region 2" evidence="4">
    <location>
        <begin position="22"/>
        <end position="87"/>
    </location>
</feature>
<feature type="domain" description="SCP" evidence="3">
    <location>
        <begin position="435"/>
        <end position="549"/>
    </location>
</feature>
<keyword evidence="1" id="KW-0731">Sigma factor</keyword>
<dbReference type="Proteomes" id="UP000807371">
    <property type="component" value="Unassembled WGS sequence"/>
</dbReference>
<evidence type="ECO:0000313" key="5">
    <source>
        <dbReference type="EMBL" id="MBH5333480.1"/>
    </source>
</evidence>
<feature type="compositionally biased region" description="Basic residues" evidence="2">
    <location>
        <begin position="314"/>
        <end position="324"/>
    </location>
</feature>
<evidence type="ECO:0000313" key="6">
    <source>
        <dbReference type="Proteomes" id="UP000807371"/>
    </source>
</evidence>
<dbReference type="SUPFAM" id="SSF88946">
    <property type="entry name" value="Sigma2 domain of RNA polymerase sigma factors"/>
    <property type="match status" value="1"/>
</dbReference>
<comment type="caution">
    <text evidence="5">The sequence shown here is derived from an EMBL/GenBank/DDBJ whole genome shotgun (WGS) entry which is preliminary data.</text>
</comment>
<gene>
    <name evidence="5" type="ORF">IHE55_01140</name>
</gene>
<feature type="compositionally biased region" description="Basic residues" evidence="2">
    <location>
        <begin position="377"/>
        <end position="391"/>
    </location>
</feature>
<evidence type="ECO:0000256" key="1">
    <source>
        <dbReference type="RuleBase" id="RU000716"/>
    </source>
</evidence>
<feature type="region of interest" description="Disordered" evidence="2">
    <location>
        <begin position="279"/>
        <end position="324"/>
    </location>
</feature>
<dbReference type="InterPro" id="IPR013325">
    <property type="entry name" value="RNA_pol_sigma_r2"/>
</dbReference>
<dbReference type="Gene3D" id="3.40.33.10">
    <property type="entry name" value="CAP"/>
    <property type="match status" value="1"/>
</dbReference>
<dbReference type="InterPro" id="IPR035940">
    <property type="entry name" value="CAP_sf"/>
</dbReference>
<dbReference type="InterPro" id="IPR007627">
    <property type="entry name" value="RNA_pol_sigma70_r2"/>
</dbReference>
<evidence type="ECO:0000259" key="4">
    <source>
        <dbReference type="Pfam" id="PF04542"/>
    </source>
</evidence>
<dbReference type="Pfam" id="PF04542">
    <property type="entry name" value="Sigma70_r2"/>
    <property type="match status" value="1"/>
</dbReference>
<feature type="region of interest" description="Disordered" evidence="2">
    <location>
        <begin position="344"/>
        <end position="431"/>
    </location>
</feature>
<dbReference type="Gene3D" id="1.10.1740.10">
    <property type="match status" value="1"/>
</dbReference>
<name>A0ABS0NE53_9ACTN</name>
<evidence type="ECO:0000259" key="3">
    <source>
        <dbReference type="Pfam" id="PF00188"/>
    </source>
</evidence>
<dbReference type="EMBL" id="JACYXC010000001">
    <property type="protein sequence ID" value="MBH5333480.1"/>
    <property type="molecule type" value="Genomic_DNA"/>
</dbReference>
<dbReference type="InterPro" id="IPR014284">
    <property type="entry name" value="RNA_pol_sigma-70_dom"/>
</dbReference>
<dbReference type="PANTHER" id="PTHR31157:SF1">
    <property type="entry name" value="SCP DOMAIN-CONTAINING PROTEIN"/>
    <property type="match status" value="1"/>
</dbReference>
<feature type="compositionally biased region" description="Low complexity" evidence="2">
    <location>
        <begin position="282"/>
        <end position="313"/>
    </location>
</feature>
<accession>A0ABS0NE53</accession>
<dbReference type="InterPro" id="IPR000838">
    <property type="entry name" value="RNA_pol_sigma70_ECF_CS"/>
</dbReference>
<keyword evidence="6" id="KW-1185">Reference proteome</keyword>
<dbReference type="InterPro" id="IPR014044">
    <property type="entry name" value="CAP_dom"/>
</dbReference>
<keyword evidence="1" id="KW-0805">Transcription regulation</keyword>
<dbReference type="PANTHER" id="PTHR31157">
    <property type="entry name" value="SCP DOMAIN-CONTAINING PROTEIN"/>
    <property type="match status" value="1"/>
</dbReference>
<feature type="compositionally biased region" description="Low complexity" evidence="2">
    <location>
        <begin position="358"/>
        <end position="368"/>
    </location>
</feature>
<protein>
    <recommendedName>
        <fullName evidence="1">RNA polymerase sigma factor</fullName>
    </recommendedName>
</protein>
<keyword evidence="1" id="KW-0804">Transcription</keyword>
<keyword evidence="1" id="KW-0238">DNA-binding</keyword>
<reference evidence="5 6" key="1">
    <citation type="submission" date="2020-09" db="EMBL/GenBank/DDBJ databases">
        <title>Biosynthesis of the nuclear factor of activated T cells inhibitor NFAT-133 and its congeners in Streptomyces pactum.</title>
        <authorList>
            <person name="Zhou W."/>
            <person name="Posri P."/>
            <person name="Abugrain M.E."/>
            <person name="Weisberg A.J."/>
            <person name="Chang J.H."/>
            <person name="Mahmud T."/>
        </authorList>
    </citation>
    <scope>NUCLEOTIDE SEQUENCE [LARGE SCALE GENOMIC DNA]</scope>
    <source>
        <strain evidence="5 6">ATCC 27456</strain>
    </source>
</reference>
<sequence length="552" mass="58498">MGEHDPLVSAARAGDERAQDELVAAYLPLVYNVVGRALHGHADVDDVVQETMLRALAGLGTLRDPASFRSWLVAIAMNEVRRHWRERPPGDAPRPLQEAHDVADPGADFVDLTILRLGLVGQRRETAEATRWLDTDDRALLSLWWLEVSGQLTRAEVAAAMELSPQHTAVRVQRMKAQLETARVVVRALAANPGCASLGELTAAWDGVPSALWRKRLARHVRDCPDCSGHGSGLVVAERLLVGLALVPLPAAPAGAWLMAGTPDIPVAAAYPVPGGAPGTDAAARSGAGTPPAGAGTSSPSGAGASAPAGPAAGRHRLPRRRRTAAVSVAAGVVVLVTAGAIHSATRSSDDDHKAVRKAPAAPAAAPSASPPPPGRRPPRRPRRRRARRPRPPAPPARRAAPGRPRPPRRRPVPPPPPRPPRRPRRRPGGGEVVQLVNAERARNGCAPMSVNSRLTAAAQGHSDDMARRDFFDHTNPDGAGPGERITAAGYRWSTYGENIAAGQRTAADVMRSWMDSPGHRANILNCSFTEIGIGYREGAGGPWWTQNFGAR</sequence>
<dbReference type="Pfam" id="PF00188">
    <property type="entry name" value="CAP"/>
    <property type="match status" value="1"/>
</dbReference>
<proteinExistence type="inferred from homology"/>
<dbReference type="CDD" id="cd05379">
    <property type="entry name" value="CAP_bacterial"/>
    <property type="match status" value="1"/>
</dbReference>
<dbReference type="PROSITE" id="PS01063">
    <property type="entry name" value="SIGMA70_ECF"/>
    <property type="match status" value="1"/>
</dbReference>
<evidence type="ECO:0000256" key="2">
    <source>
        <dbReference type="SAM" id="MobiDB-lite"/>
    </source>
</evidence>
<organism evidence="5 6">
    <name type="scientific">Streptomyces pactum</name>
    <dbReference type="NCBI Taxonomy" id="68249"/>
    <lineage>
        <taxon>Bacteria</taxon>
        <taxon>Bacillati</taxon>
        <taxon>Actinomycetota</taxon>
        <taxon>Actinomycetes</taxon>
        <taxon>Kitasatosporales</taxon>
        <taxon>Streptomycetaceae</taxon>
        <taxon>Streptomyces</taxon>
    </lineage>
</organism>
<comment type="similarity">
    <text evidence="1">Belongs to the sigma-70 factor family. ECF subfamily.</text>
</comment>